<name>A0A0W0XDA6_9GAMM</name>
<dbReference type="Gene3D" id="1.20.1600.10">
    <property type="entry name" value="Outer membrane efflux proteins (OEP)"/>
    <property type="match status" value="1"/>
</dbReference>
<dbReference type="RefSeq" id="WP_035895598.1">
    <property type="nucleotide sequence ID" value="NZ_LCUA01000030.1"/>
</dbReference>
<evidence type="ECO:0000256" key="5">
    <source>
        <dbReference type="ARBA" id="ARBA00022692"/>
    </source>
</evidence>
<dbReference type="SUPFAM" id="SSF56954">
    <property type="entry name" value="Outer membrane efflux proteins (OEP)"/>
    <property type="match status" value="1"/>
</dbReference>
<keyword evidence="3" id="KW-0813">Transport</keyword>
<dbReference type="GO" id="GO:1990281">
    <property type="term" value="C:efflux pump complex"/>
    <property type="evidence" value="ECO:0007669"/>
    <property type="project" value="TreeGrafter"/>
</dbReference>
<organism evidence="8 9">
    <name type="scientific">Legionella oakridgensis</name>
    <dbReference type="NCBI Taxonomy" id="29423"/>
    <lineage>
        <taxon>Bacteria</taxon>
        <taxon>Pseudomonadati</taxon>
        <taxon>Pseudomonadota</taxon>
        <taxon>Gammaproteobacteria</taxon>
        <taxon>Legionellales</taxon>
        <taxon>Legionellaceae</taxon>
        <taxon>Legionella</taxon>
    </lineage>
</organism>
<evidence type="ECO:0000313" key="8">
    <source>
        <dbReference type="EMBL" id="KTD42546.1"/>
    </source>
</evidence>
<evidence type="ECO:0000256" key="3">
    <source>
        <dbReference type="ARBA" id="ARBA00022448"/>
    </source>
</evidence>
<reference evidence="8 9" key="1">
    <citation type="submission" date="2015-11" db="EMBL/GenBank/DDBJ databases">
        <title>Genomic analysis of 38 Legionella species identifies large and diverse effector repertoires.</title>
        <authorList>
            <person name="Burstein D."/>
            <person name="Amaro F."/>
            <person name="Zusman T."/>
            <person name="Lifshitz Z."/>
            <person name="Cohen O."/>
            <person name="Gilbert J.A."/>
            <person name="Pupko T."/>
            <person name="Shuman H.A."/>
            <person name="Segal G."/>
        </authorList>
    </citation>
    <scope>NUCLEOTIDE SEQUENCE [LARGE SCALE GENOMIC DNA]</scope>
    <source>
        <strain evidence="8 9">Oak Ridge-10</strain>
    </source>
</reference>
<evidence type="ECO:0000256" key="7">
    <source>
        <dbReference type="ARBA" id="ARBA00023237"/>
    </source>
</evidence>
<dbReference type="AlphaFoldDB" id="A0A0W0XDA6"/>
<comment type="subcellular location">
    <subcellularLocation>
        <location evidence="1">Cell outer membrane</location>
    </subcellularLocation>
</comment>
<dbReference type="InterPro" id="IPR003423">
    <property type="entry name" value="OMP_efflux"/>
</dbReference>
<evidence type="ECO:0000256" key="2">
    <source>
        <dbReference type="ARBA" id="ARBA00007613"/>
    </source>
</evidence>
<keyword evidence="6" id="KW-0472">Membrane</keyword>
<evidence type="ECO:0000256" key="1">
    <source>
        <dbReference type="ARBA" id="ARBA00004442"/>
    </source>
</evidence>
<proteinExistence type="inferred from homology"/>
<sequence length="435" mass="48727">MRALSFLIFLAFSQFGFSQKPVDLLNCFADAARNDPTYQAQLAIYKAQIQILPEKFSALLPQITLNADLDREYRSNSFYPGGNFNTDRGGLLASQTIFNFTQFKQLAQAKYSVQSAYATLCAQQQDLMIRTATAFFDVLRARDLLSFTEIQKKYISEQLTATKTLFKHNEATITDLEQAKGAYDLINSELYSAQLNLYLARQTLSQITSIVYESFAHLKKDFPLIHPNPNQLDVWLTTANKQNLSLRAARLNIFVAREAMYATEGGFLPNITANSDLSDATVPNPILTNTMNSKARMVGLSANWNVFQGGLTVAQVRAAAANVQQAYADMNKQYLQAMADTRKSFTSIETGILRVNNVRLALHSNTMALNSAQEAYRAGELTITEILQIQGQLFSAQKQYAEYVYNYLLDLLLLKQAAGTLDVDSLAMINHWLLK</sequence>
<protein>
    <submittedName>
        <fullName evidence="8">Outer membrane protein TolC</fullName>
    </submittedName>
</protein>
<dbReference type="Pfam" id="PF02321">
    <property type="entry name" value="OEP"/>
    <property type="match status" value="2"/>
</dbReference>
<keyword evidence="5" id="KW-0812">Transmembrane</keyword>
<dbReference type="InterPro" id="IPR051906">
    <property type="entry name" value="TolC-like"/>
</dbReference>
<comment type="caution">
    <text evidence="8">The sequence shown here is derived from an EMBL/GenBank/DDBJ whole genome shotgun (WGS) entry which is preliminary data.</text>
</comment>
<dbReference type="GO" id="GO:0015562">
    <property type="term" value="F:efflux transmembrane transporter activity"/>
    <property type="evidence" value="ECO:0007669"/>
    <property type="project" value="InterPro"/>
</dbReference>
<dbReference type="InterPro" id="IPR010130">
    <property type="entry name" value="T1SS_OMP_TolC"/>
</dbReference>
<accession>A0A0W0XDA6</accession>
<dbReference type="PANTHER" id="PTHR30026:SF20">
    <property type="entry name" value="OUTER MEMBRANE PROTEIN TOLC"/>
    <property type="match status" value="1"/>
</dbReference>
<dbReference type="EMBL" id="LNYP01000009">
    <property type="protein sequence ID" value="KTD42546.1"/>
    <property type="molecule type" value="Genomic_DNA"/>
</dbReference>
<gene>
    <name evidence="8" type="primary">tolC</name>
    <name evidence="8" type="ORF">Loak_0740</name>
</gene>
<keyword evidence="4" id="KW-1134">Transmembrane beta strand</keyword>
<dbReference type="GO" id="GO:0009279">
    <property type="term" value="C:cell outer membrane"/>
    <property type="evidence" value="ECO:0007669"/>
    <property type="project" value="UniProtKB-SubCell"/>
</dbReference>
<evidence type="ECO:0000313" key="9">
    <source>
        <dbReference type="Proteomes" id="UP000054858"/>
    </source>
</evidence>
<dbReference type="PATRIC" id="fig|29423.5.peg.769"/>
<comment type="similarity">
    <text evidence="2">Belongs to the outer membrane factor (OMF) (TC 1.B.17) family.</text>
</comment>
<dbReference type="GO" id="GO:0015288">
    <property type="term" value="F:porin activity"/>
    <property type="evidence" value="ECO:0007669"/>
    <property type="project" value="TreeGrafter"/>
</dbReference>
<dbReference type="PANTHER" id="PTHR30026">
    <property type="entry name" value="OUTER MEMBRANE PROTEIN TOLC"/>
    <property type="match status" value="1"/>
</dbReference>
<keyword evidence="7" id="KW-0998">Cell outer membrane</keyword>
<evidence type="ECO:0000256" key="6">
    <source>
        <dbReference type="ARBA" id="ARBA00023136"/>
    </source>
</evidence>
<dbReference type="Proteomes" id="UP000054858">
    <property type="component" value="Unassembled WGS sequence"/>
</dbReference>
<evidence type="ECO:0000256" key="4">
    <source>
        <dbReference type="ARBA" id="ARBA00022452"/>
    </source>
</evidence>
<dbReference type="NCBIfam" id="TIGR01844">
    <property type="entry name" value="type_I_sec_TolC"/>
    <property type="match status" value="1"/>
</dbReference>